<dbReference type="GO" id="GO:0006865">
    <property type="term" value="P:amino acid transport"/>
    <property type="evidence" value="ECO:0007669"/>
    <property type="project" value="TreeGrafter"/>
</dbReference>
<dbReference type="OrthoDB" id="4963533at2"/>
<protein>
    <submittedName>
        <fullName evidence="7">Glutamate transport system substrate-binding protein</fullName>
    </submittedName>
</protein>
<evidence type="ECO:0000256" key="2">
    <source>
        <dbReference type="ARBA" id="ARBA00022448"/>
    </source>
</evidence>
<dbReference type="InterPro" id="IPR051455">
    <property type="entry name" value="Bact_solute-bind_prot3"/>
</dbReference>
<comment type="caution">
    <text evidence="7">The sequence shown here is derived from an EMBL/GenBank/DDBJ whole genome shotgun (WGS) entry which is preliminary data.</text>
</comment>
<dbReference type="Gene3D" id="3.40.190.10">
    <property type="entry name" value="Periplasmic binding protein-like II"/>
    <property type="match status" value="2"/>
</dbReference>
<dbReference type="PANTHER" id="PTHR30085">
    <property type="entry name" value="AMINO ACID ABC TRANSPORTER PERMEASE"/>
    <property type="match status" value="1"/>
</dbReference>
<sequence length="378" mass="41453">MNGDGTGSERSGASGRFAWPLRRRTPPGPEGTAEDIAVQDVAEREAADRRLPPPDPEPLVDPPPRFNLAMFRLAALGLALVLTLGLGLARVFGGGPPSVADLRAQSGVDTWTVLPIGVKDDQPGTAFRDETGVWRGFDVDVAYMIAEDLGFRRDDVRFYGMESEDRLRMQAVDLEGNRVPVKLVVASFSITPEREAAPGVTFSEPYLFTEQSLITLHGKHKPISTLRDLRGKTVCSLSAATSVTAPENAGAIVTSRNRISECFADLRKSDVDAVSTDAAILAGYKAKYPKEFDHWDLGLDATEAYGVNVGDNEALKKLVDLTLYRSYYDPADDRWEKAFQEHLQSEAKANGKVPIAVATQPRPERPDIRELPWEDVFK</sequence>
<dbReference type="GO" id="GO:0030288">
    <property type="term" value="C:outer membrane-bounded periplasmic space"/>
    <property type="evidence" value="ECO:0007669"/>
    <property type="project" value="TreeGrafter"/>
</dbReference>
<name>A0A4R6K089_9ACTN</name>
<feature type="compositionally biased region" description="Basic and acidic residues" evidence="4">
    <location>
        <begin position="41"/>
        <end position="52"/>
    </location>
</feature>
<evidence type="ECO:0000313" key="8">
    <source>
        <dbReference type="Proteomes" id="UP000294901"/>
    </source>
</evidence>
<dbReference type="PANTHER" id="PTHR30085:SF6">
    <property type="entry name" value="ABC TRANSPORTER GLUTAMINE-BINDING PROTEIN GLNH"/>
    <property type="match status" value="1"/>
</dbReference>
<dbReference type="Proteomes" id="UP000294901">
    <property type="component" value="Unassembled WGS sequence"/>
</dbReference>
<gene>
    <name evidence="7" type="ORF">C8E87_5194</name>
</gene>
<evidence type="ECO:0000259" key="6">
    <source>
        <dbReference type="SMART" id="SM00062"/>
    </source>
</evidence>
<feature type="compositionally biased region" description="Basic and acidic residues" evidence="4">
    <location>
        <begin position="362"/>
        <end position="378"/>
    </location>
</feature>
<accession>A0A4R6K089</accession>
<dbReference type="AlphaFoldDB" id="A0A4R6K089"/>
<dbReference type="EMBL" id="SNWR01000001">
    <property type="protein sequence ID" value="TDO41461.1"/>
    <property type="molecule type" value="Genomic_DNA"/>
</dbReference>
<organism evidence="7 8">
    <name type="scientific">Paractinoplanes brasiliensis</name>
    <dbReference type="NCBI Taxonomy" id="52695"/>
    <lineage>
        <taxon>Bacteria</taxon>
        <taxon>Bacillati</taxon>
        <taxon>Actinomycetota</taxon>
        <taxon>Actinomycetes</taxon>
        <taxon>Micromonosporales</taxon>
        <taxon>Micromonosporaceae</taxon>
        <taxon>Paractinoplanes</taxon>
    </lineage>
</organism>
<keyword evidence="5" id="KW-1133">Transmembrane helix</keyword>
<dbReference type="Pfam" id="PF00497">
    <property type="entry name" value="SBP_bac_3"/>
    <property type="match status" value="1"/>
</dbReference>
<keyword evidence="5" id="KW-0812">Transmembrane</keyword>
<keyword evidence="2" id="KW-0813">Transport</keyword>
<keyword evidence="5" id="KW-0472">Membrane</keyword>
<keyword evidence="8" id="KW-1185">Reference proteome</keyword>
<feature type="region of interest" description="Disordered" evidence="4">
    <location>
        <begin position="359"/>
        <end position="378"/>
    </location>
</feature>
<evidence type="ECO:0000313" key="7">
    <source>
        <dbReference type="EMBL" id="TDO41461.1"/>
    </source>
</evidence>
<evidence type="ECO:0000256" key="3">
    <source>
        <dbReference type="ARBA" id="ARBA00022729"/>
    </source>
</evidence>
<comment type="similarity">
    <text evidence="1">Belongs to the bacterial solute-binding protein 3 family.</text>
</comment>
<proteinExistence type="inferred from homology"/>
<evidence type="ECO:0000256" key="1">
    <source>
        <dbReference type="ARBA" id="ARBA00010333"/>
    </source>
</evidence>
<dbReference type="SUPFAM" id="SSF53850">
    <property type="entry name" value="Periplasmic binding protein-like II"/>
    <property type="match status" value="1"/>
</dbReference>
<feature type="domain" description="Solute-binding protein family 3/N-terminal" evidence="6">
    <location>
        <begin position="113"/>
        <end position="346"/>
    </location>
</feature>
<evidence type="ECO:0000256" key="4">
    <source>
        <dbReference type="SAM" id="MobiDB-lite"/>
    </source>
</evidence>
<dbReference type="SMART" id="SM00062">
    <property type="entry name" value="PBPb"/>
    <property type="match status" value="1"/>
</dbReference>
<feature type="transmembrane region" description="Helical" evidence="5">
    <location>
        <begin position="73"/>
        <end position="93"/>
    </location>
</feature>
<feature type="region of interest" description="Disordered" evidence="4">
    <location>
        <begin position="1"/>
        <end position="60"/>
    </location>
</feature>
<reference evidence="7 8" key="1">
    <citation type="submission" date="2019-03" db="EMBL/GenBank/DDBJ databases">
        <title>Sequencing the genomes of 1000 actinobacteria strains.</title>
        <authorList>
            <person name="Klenk H.-P."/>
        </authorList>
    </citation>
    <scope>NUCLEOTIDE SEQUENCE [LARGE SCALE GENOMIC DNA]</scope>
    <source>
        <strain evidence="7 8">DSM 43805</strain>
    </source>
</reference>
<dbReference type="GO" id="GO:0005576">
    <property type="term" value="C:extracellular region"/>
    <property type="evidence" value="ECO:0007669"/>
    <property type="project" value="TreeGrafter"/>
</dbReference>
<dbReference type="InterPro" id="IPR001638">
    <property type="entry name" value="Solute-binding_3/MltF_N"/>
</dbReference>
<keyword evidence="3" id="KW-0732">Signal</keyword>
<evidence type="ECO:0000256" key="5">
    <source>
        <dbReference type="SAM" id="Phobius"/>
    </source>
</evidence>
<dbReference type="RefSeq" id="WP_133875479.1">
    <property type="nucleotide sequence ID" value="NZ_BOMD01000029.1"/>
</dbReference>